<dbReference type="InterPro" id="IPR000152">
    <property type="entry name" value="EGF-type_Asp/Asn_hydroxyl_site"/>
</dbReference>
<comment type="caution">
    <text evidence="5">Lacks conserved residue(s) required for the propagation of feature annotation.</text>
</comment>
<evidence type="ECO:0000256" key="4">
    <source>
        <dbReference type="ARBA" id="ARBA00023157"/>
    </source>
</evidence>
<dbReference type="PROSITE" id="PS01187">
    <property type="entry name" value="EGF_CA"/>
    <property type="match status" value="1"/>
</dbReference>
<evidence type="ECO:0000256" key="1">
    <source>
        <dbReference type="ARBA" id="ARBA00022536"/>
    </source>
</evidence>
<feature type="domain" description="EGF-like" evidence="6">
    <location>
        <begin position="511"/>
        <end position="551"/>
    </location>
</feature>
<dbReference type="AlphaFoldDB" id="A0A2B4SGP1"/>
<dbReference type="Proteomes" id="UP000225706">
    <property type="component" value="Unassembled WGS sequence"/>
</dbReference>
<dbReference type="PROSITE" id="PS01186">
    <property type="entry name" value="EGF_2"/>
    <property type="match status" value="2"/>
</dbReference>
<dbReference type="InterPro" id="IPR000742">
    <property type="entry name" value="EGF"/>
</dbReference>
<dbReference type="Pfam" id="PF00008">
    <property type="entry name" value="EGF"/>
    <property type="match status" value="1"/>
</dbReference>
<keyword evidence="8" id="KW-1185">Reference proteome</keyword>
<dbReference type="SMART" id="SM00181">
    <property type="entry name" value="EGF"/>
    <property type="match status" value="2"/>
</dbReference>
<sequence>MSVGRQCRNLIFSPTRKIDGKRLLNHVISVTDVTDKRFCQVLCFMEDNCFSCNIMKRNEKEERKCELNNATHEGNEHDLVEDIDYSYCTAEILMNVLLEHIVATLVPNVSTQWVHMNVFVNLDTMETEGTAQQTFHYDSSLWSNKIEFNIVGGETGFDEYETKLPTYWNTSFSRICLGMKIPGEETPHFVALNQSADSLYSLIADQQYRQTSLGRGTWKSLLGLQGSLQHNCNREGFNVISDRPGHPKARIGIIGNNENACITCDSRIGFGTAGYPDDSNTCGIEARVAPDNGDRDIETMGYILIQINLDHAVTAPPHQRTSNHLVAKKLYLRCPRKKKLTLIANTITGNPVVYIVGYKQIIQIEQNTIKNPNWPEANQLAIYKHGRGFELGATVKQIQVNRKKEDNVVVLQQTDHVFGLKHHVAIWSSQEPERLKTKTEGGKQKCELNNATHEGHEREVKEDVEYEYYAVENSCSSNPCSNNATCQTGFTERGYRCLCIPGFIGINCKTDVDECSTGAHSCDVHADCENIEGSYKCSCKPGYQGDGKICRSFGGQGLRLGLQTFHYNSALWKNKDPYNLAGGETGFDIEETKLPTYWNTPFSKICLGMKIPGEDTVRFIAVNHSADSLHSLIVDDQYRPTSLGREAWKSLLGSQASLQHNCNKEGFNALSVVNKFTSKARIGIIANNENDCDDPDSRIGFGTGGHPDHFNTCGDEARLSDNGKKTIKTFGYIFVQ</sequence>
<evidence type="ECO:0000259" key="6">
    <source>
        <dbReference type="PROSITE" id="PS50026"/>
    </source>
</evidence>
<evidence type="ECO:0000313" key="7">
    <source>
        <dbReference type="EMBL" id="PFX28259.1"/>
    </source>
</evidence>
<dbReference type="Gene3D" id="2.10.25.10">
    <property type="entry name" value="Laminin"/>
    <property type="match status" value="2"/>
</dbReference>
<dbReference type="Pfam" id="PF12947">
    <property type="entry name" value="EGF_3"/>
    <property type="match status" value="1"/>
</dbReference>
<organism evidence="7 8">
    <name type="scientific">Stylophora pistillata</name>
    <name type="common">Smooth cauliflower coral</name>
    <dbReference type="NCBI Taxonomy" id="50429"/>
    <lineage>
        <taxon>Eukaryota</taxon>
        <taxon>Metazoa</taxon>
        <taxon>Cnidaria</taxon>
        <taxon>Anthozoa</taxon>
        <taxon>Hexacorallia</taxon>
        <taxon>Scleractinia</taxon>
        <taxon>Astrocoeniina</taxon>
        <taxon>Pocilloporidae</taxon>
        <taxon>Stylophora</taxon>
    </lineage>
</organism>
<dbReference type="InterPro" id="IPR009030">
    <property type="entry name" value="Growth_fac_rcpt_cys_sf"/>
</dbReference>
<keyword evidence="1 5" id="KW-0245">EGF-like domain</keyword>
<protein>
    <submittedName>
        <fullName evidence="7">Protein HEG-like 1</fullName>
    </submittedName>
</protein>
<evidence type="ECO:0000256" key="3">
    <source>
        <dbReference type="ARBA" id="ARBA00022737"/>
    </source>
</evidence>
<proteinExistence type="predicted"/>
<dbReference type="PANTHER" id="PTHR24050">
    <property type="entry name" value="PA14 DOMAIN-CONTAINING PROTEIN"/>
    <property type="match status" value="1"/>
</dbReference>
<dbReference type="FunFam" id="2.10.25.10:FF:000066">
    <property type="entry name" value="FAT atypical cadherin 4"/>
    <property type="match status" value="1"/>
</dbReference>
<feature type="disulfide bond" evidence="5">
    <location>
        <begin position="499"/>
        <end position="508"/>
    </location>
</feature>
<dbReference type="InterPro" id="IPR018097">
    <property type="entry name" value="EGF_Ca-bd_CS"/>
</dbReference>
<dbReference type="InterPro" id="IPR001881">
    <property type="entry name" value="EGF-like_Ca-bd_dom"/>
</dbReference>
<dbReference type="InterPro" id="IPR024731">
    <property type="entry name" value="NELL2-like_EGF"/>
</dbReference>
<dbReference type="PROSITE" id="PS50026">
    <property type="entry name" value="EGF_3"/>
    <property type="match status" value="2"/>
</dbReference>
<keyword evidence="3" id="KW-0677">Repeat</keyword>
<dbReference type="GO" id="GO:0005509">
    <property type="term" value="F:calcium ion binding"/>
    <property type="evidence" value="ECO:0007669"/>
    <property type="project" value="InterPro"/>
</dbReference>
<comment type="caution">
    <text evidence="7">The sequence shown here is derived from an EMBL/GenBank/DDBJ whole genome shotgun (WGS) entry which is preliminary data.</text>
</comment>
<dbReference type="PROSITE" id="PS00022">
    <property type="entry name" value="EGF_1"/>
    <property type="match status" value="1"/>
</dbReference>
<reference evidence="8" key="1">
    <citation type="journal article" date="2017" name="bioRxiv">
        <title>Comparative analysis of the genomes of Stylophora pistillata and Acropora digitifera provides evidence for extensive differences between species of corals.</title>
        <authorList>
            <person name="Voolstra C.R."/>
            <person name="Li Y."/>
            <person name="Liew Y.J."/>
            <person name="Baumgarten S."/>
            <person name="Zoccola D."/>
            <person name="Flot J.-F."/>
            <person name="Tambutte S."/>
            <person name="Allemand D."/>
            <person name="Aranda M."/>
        </authorList>
    </citation>
    <scope>NUCLEOTIDE SEQUENCE [LARGE SCALE GENOMIC DNA]</scope>
</reference>
<evidence type="ECO:0000256" key="5">
    <source>
        <dbReference type="PROSITE-ProRule" id="PRU00076"/>
    </source>
</evidence>
<keyword evidence="4 5" id="KW-1015">Disulfide bond</keyword>
<dbReference type="PROSITE" id="PS00010">
    <property type="entry name" value="ASX_HYDROXYL"/>
    <property type="match status" value="1"/>
</dbReference>
<accession>A0A2B4SGP1</accession>
<dbReference type="SUPFAM" id="SSF57184">
    <property type="entry name" value="Growth factor receptor domain"/>
    <property type="match status" value="1"/>
</dbReference>
<dbReference type="STRING" id="50429.A0A2B4SGP1"/>
<name>A0A2B4SGP1_STYPI</name>
<dbReference type="SMART" id="SM00179">
    <property type="entry name" value="EGF_CA"/>
    <property type="match status" value="2"/>
</dbReference>
<dbReference type="CDD" id="cd00054">
    <property type="entry name" value="EGF_CA"/>
    <property type="match status" value="2"/>
</dbReference>
<feature type="disulfide bond" evidence="5">
    <location>
        <begin position="480"/>
        <end position="497"/>
    </location>
</feature>
<keyword evidence="2" id="KW-0732">Signal</keyword>
<dbReference type="OrthoDB" id="10045365at2759"/>
<dbReference type="InterPro" id="IPR052235">
    <property type="entry name" value="Nephronectin_domain"/>
</dbReference>
<dbReference type="EMBL" id="LSMT01000087">
    <property type="protein sequence ID" value="PFX28259.1"/>
    <property type="molecule type" value="Genomic_DNA"/>
</dbReference>
<dbReference type="FunFam" id="2.10.25.10:FF:000038">
    <property type="entry name" value="Fibrillin 2"/>
    <property type="match status" value="1"/>
</dbReference>
<evidence type="ECO:0000313" key="8">
    <source>
        <dbReference type="Proteomes" id="UP000225706"/>
    </source>
</evidence>
<evidence type="ECO:0000256" key="2">
    <source>
        <dbReference type="ARBA" id="ARBA00022729"/>
    </source>
</evidence>
<gene>
    <name evidence="7" type="primary">Heg1</name>
    <name evidence="7" type="ORF">AWC38_SpisGene7045</name>
</gene>
<feature type="domain" description="EGF-like" evidence="6">
    <location>
        <begin position="471"/>
        <end position="509"/>
    </location>
</feature>
<dbReference type="PANTHER" id="PTHR24050:SF28">
    <property type="entry name" value="UROMODULIN-LIKE"/>
    <property type="match status" value="1"/>
</dbReference>